<accession>A0A8S1E5F2</accession>
<keyword evidence="1" id="KW-0472">Membrane</keyword>
<dbReference type="AlphaFoldDB" id="A0A8S1E5F2"/>
<proteinExistence type="predicted"/>
<protein>
    <submittedName>
        <fullName evidence="2">Uncharacterized protein</fullName>
    </submittedName>
</protein>
<keyword evidence="1" id="KW-1133">Transmembrane helix</keyword>
<sequence>MAKQNYQAQQKSVISFRWLGRLMCVSFFFTILTTLLQREYKSRQSCNWSLQELPEYQPLYVNPIAEKIWLPTSEDIVKIPHGGLVLFSCPGGSLKIKKGVQEITLSCFKGKQYKDTDGTLYHFDELQCSGDHKHTVNSLGKETCGINNKAELFAIGHVAGNHFYESYKSCFDCNTLDSIYVIHHLDHHVAWRQKKTEKPSKFIQDGNCYPQDLNIQKLYGVDRQKKNLKGKIKNAEEFCNVKGKIFYGTKLKCGYLFSASLHKYPTLIHDSFKNVSIPLRFHTQSCLGVLKTKIGPAYCGTILKKLFFEILNEIFVNDFFHL</sequence>
<dbReference type="Proteomes" id="UP000494165">
    <property type="component" value="Unassembled WGS sequence"/>
</dbReference>
<dbReference type="OrthoDB" id="5960141at2759"/>
<reference evidence="2 3" key="1">
    <citation type="submission" date="2020-04" db="EMBL/GenBank/DDBJ databases">
        <authorList>
            <person name="Alioto T."/>
            <person name="Alioto T."/>
            <person name="Gomez Garrido J."/>
        </authorList>
    </citation>
    <scope>NUCLEOTIDE SEQUENCE [LARGE SCALE GENOMIC DNA]</scope>
</reference>
<organism evidence="2 3">
    <name type="scientific">Cloeon dipterum</name>
    <dbReference type="NCBI Taxonomy" id="197152"/>
    <lineage>
        <taxon>Eukaryota</taxon>
        <taxon>Metazoa</taxon>
        <taxon>Ecdysozoa</taxon>
        <taxon>Arthropoda</taxon>
        <taxon>Hexapoda</taxon>
        <taxon>Insecta</taxon>
        <taxon>Pterygota</taxon>
        <taxon>Palaeoptera</taxon>
        <taxon>Ephemeroptera</taxon>
        <taxon>Pisciforma</taxon>
        <taxon>Baetidae</taxon>
        <taxon>Cloeon</taxon>
    </lineage>
</organism>
<gene>
    <name evidence="2" type="ORF">CLODIP_2_CD00600</name>
</gene>
<name>A0A8S1E5F2_9INSE</name>
<feature type="transmembrane region" description="Helical" evidence="1">
    <location>
        <begin position="18"/>
        <end position="36"/>
    </location>
</feature>
<keyword evidence="1" id="KW-0812">Transmembrane</keyword>
<comment type="caution">
    <text evidence="2">The sequence shown here is derived from an EMBL/GenBank/DDBJ whole genome shotgun (WGS) entry which is preliminary data.</text>
</comment>
<keyword evidence="3" id="KW-1185">Reference proteome</keyword>
<evidence type="ECO:0000313" key="2">
    <source>
        <dbReference type="EMBL" id="CAB3387779.1"/>
    </source>
</evidence>
<evidence type="ECO:0000313" key="3">
    <source>
        <dbReference type="Proteomes" id="UP000494165"/>
    </source>
</evidence>
<evidence type="ECO:0000256" key="1">
    <source>
        <dbReference type="SAM" id="Phobius"/>
    </source>
</evidence>
<dbReference type="EMBL" id="CADEPI010000622">
    <property type="protein sequence ID" value="CAB3387779.1"/>
    <property type="molecule type" value="Genomic_DNA"/>
</dbReference>